<accession>A0A7W3TL17</accession>
<keyword evidence="1" id="KW-0378">Hydrolase</keyword>
<dbReference type="Pfam" id="PF00326">
    <property type="entry name" value="Peptidase_S9"/>
    <property type="match status" value="1"/>
</dbReference>
<dbReference type="SUPFAM" id="SSF82171">
    <property type="entry name" value="DPP6 N-terminal domain-like"/>
    <property type="match status" value="1"/>
</dbReference>
<evidence type="ECO:0000313" key="4">
    <source>
        <dbReference type="EMBL" id="MBB1060307.1"/>
    </source>
</evidence>
<dbReference type="RefSeq" id="WP_182686185.1">
    <property type="nucleotide sequence ID" value="NZ_JACHTF010000006.1"/>
</dbReference>
<evidence type="ECO:0000313" key="5">
    <source>
        <dbReference type="Proteomes" id="UP000523196"/>
    </source>
</evidence>
<reference evidence="4 5" key="1">
    <citation type="submission" date="2020-08" db="EMBL/GenBank/DDBJ databases">
        <authorList>
            <person name="Xu S."/>
            <person name="Li A."/>
        </authorList>
    </citation>
    <scope>NUCLEOTIDE SEQUENCE [LARGE SCALE GENOMIC DNA]</scope>
    <source>
        <strain evidence="4 5">119BY6-57</strain>
    </source>
</reference>
<feature type="signal peptide" evidence="2">
    <location>
        <begin position="1"/>
        <end position="22"/>
    </location>
</feature>
<dbReference type="AlphaFoldDB" id="A0A7W3TL17"/>
<sequence length="662" mass="72314">MKKWIAASMLALVATTASPVRAVDLDAYVKRDSFTDIKISPNGDYYAATVLLEDRTALVVLNRETLEVTGNFTLERNTHVIGFQWVSPERLVISTAQKFGLLAQPLPDGNLYAINADGSRAEILAGQSVASPGPGTTIKPKKVEPVQAYLVDDLPAEDKFVVVSITPFNQDPFTRADRMDVFTGRRIQLAAAPVRNARMTTDNAGEVRFAIGADVDNALKLYYRAKAGADWELIRDEDVNPLIERPVGFSADDNVAYFIAERSQGPDAIVAYDVGKWDAPREVARDASVDPDHLIYRNNTHQPVGVMFMGGTPRTAFFDPESSEARLYKSLEAAFPGQAVSVTSTTDDNRLVLVAVWSDTSPGDYFLFDTVAKKANHVVSRAQWIDPDAMARMRSVTIPARDGLPLQAYLTVPAGSDGKSLPTIVLPHGGPYGIRDYWTFQPEVQMLADAGYAVLQVNFRGSGGFGKAFKQAGARQWGKAMQDDLTDATRWAIEQGHADPARICLYGASYGAYASLMGVAKEPSLYRCAAGYVGVYDLPAMQKQDARDSSSLGNWSKDWVGDVDTLGDVSPNRFAERIKVPVFLAAGGEDEVAPVTHTEMMERALKQAGVPVESLYYRDEGHGFYKEEHRREFYTRLLAFFARSLGGEVATTGSTQQGAAGN</sequence>
<evidence type="ECO:0000259" key="3">
    <source>
        <dbReference type="Pfam" id="PF00326"/>
    </source>
</evidence>
<keyword evidence="5" id="KW-1185">Reference proteome</keyword>
<dbReference type="GO" id="GO:0004252">
    <property type="term" value="F:serine-type endopeptidase activity"/>
    <property type="evidence" value="ECO:0007669"/>
    <property type="project" value="TreeGrafter"/>
</dbReference>
<dbReference type="SUPFAM" id="SSF53474">
    <property type="entry name" value="alpha/beta-Hydrolases"/>
    <property type="match status" value="1"/>
</dbReference>
<feature type="chain" id="PRO_5031064423" evidence="2">
    <location>
        <begin position="23"/>
        <end position="662"/>
    </location>
</feature>
<dbReference type="InterPro" id="IPR029058">
    <property type="entry name" value="AB_hydrolase_fold"/>
</dbReference>
<dbReference type="PANTHER" id="PTHR42776:SF27">
    <property type="entry name" value="DIPEPTIDYL PEPTIDASE FAMILY MEMBER 6"/>
    <property type="match status" value="1"/>
</dbReference>
<keyword evidence="2" id="KW-0732">Signal</keyword>
<dbReference type="Proteomes" id="UP000523196">
    <property type="component" value="Unassembled WGS sequence"/>
</dbReference>
<dbReference type="PANTHER" id="PTHR42776">
    <property type="entry name" value="SERINE PEPTIDASE S9 FAMILY MEMBER"/>
    <property type="match status" value="1"/>
</dbReference>
<evidence type="ECO:0000256" key="2">
    <source>
        <dbReference type="SAM" id="SignalP"/>
    </source>
</evidence>
<feature type="domain" description="Peptidase S9 prolyl oligopeptidase catalytic" evidence="3">
    <location>
        <begin position="438"/>
        <end position="647"/>
    </location>
</feature>
<name>A0A7W3TL17_9GAMM</name>
<gene>
    <name evidence="4" type="ORF">H4F98_06925</name>
</gene>
<dbReference type="InterPro" id="IPR001375">
    <property type="entry name" value="Peptidase_S9_cat"/>
</dbReference>
<evidence type="ECO:0000256" key="1">
    <source>
        <dbReference type="ARBA" id="ARBA00022801"/>
    </source>
</evidence>
<dbReference type="EMBL" id="JACHTF010000006">
    <property type="protein sequence ID" value="MBB1060307.1"/>
    <property type="molecule type" value="Genomic_DNA"/>
</dbReference>
<dbReference type="Gene3D" id="3.40.50.1820">
    <property type="entry name" value="alpha/beta hydrolase"/>
    <property type="match status" value="1"/>
</dbReference>
<comment type="caution">
    <text evidence="4">The sequence shown here is derived from an EMBL/GenBank/DDBJ whole genome shotgun (WGS) entry which is preliminary data.</text>
</comment>
<protein>
    <submittedName>
        <fullName evidence="4">S9 family peptidase</fullName>
    </submittedName>
</protein>
<organism evidence="4 5">
    <name type="scientific">Marilutibacter spongiae</name>
    <dbReference type="NCBI Taxonomy" id="2025720"/>
    <lineage>
        <taxon>Bacteria</taxon>
        <taxon>Pseudomonadati</taxon>
        <taxon>Pseudomonadota</taxon>
        <taxon>Gammaproteobacteria</taxon>
        <taxon>Lysobacterales</taxon>
        <taxon>Lysobacteraceae</taxon>
        <taxon>Marilutibacter</taxon>
    </lineage>
</organism>
<dbReference type="GO" id="GO:0006508">
    <property type="term" value="P:proteolysis"/>
    <property type="evidence" value="ECO:0007669"/>
    <property type="project" value="InterPro"/>
</dbReference>
<proteinExistence type="predicted"/>